<evidence type="ECO:0000259" key="3">
    <source>
        <dbReference type="Pfam" id="PF10531"/>
    </source>
</evidence>
<dbReference type="InterPro" id="IPR049712">
    <property type="entry name" value="Poly_export"/>
</dbReference>
<dbReference type="GO" id="GO:0015159">
    <property type="term" value="F:polysaccharide transmembrane transporter activity"/>
    <property type="evidence" value="ECO:0007669"/>
    <property type="project" value="InterPro"/>
</dbReference>
<dbReference type="Proteomes" id="UP000019760">
    <property type="component" value="Unassembled WGS sequence"/>
</dbReference>
<evidence type="ECO:0000256" key="1">
    <source>
        <dbReference type="ARBA" id="ARBA00022729"/>
    </source>
</evidence>
<reference evidence="5" key="1">
    <citation type="journal article" date="2014" name="FEMS Microbiol. Lett.">
        <title>Draft Genomic DNA Sequence of the Facultatively Methylotrophic Bacterium Acidomonas methanolica type strain MB58.</title>
        <authorList>
            <person name="Higashiura N."/>
            <person name="Hadano H."/>
            <person name="Hirakawa H."/>
            <person name="Matsutani M."/>
            <person name="Takabe S."/>
            <person name="Matsushita K."/>
            <person name="Azuma Y."/>
        </authorList>
    </citation>
    <scope>NUCLEOTIDE SEQUENCE [LARGE SCALE GENOMIC DNA]</scope>
    <source>
        <strain evidence="5">MB58</strain>
    </source>
</reference>
<dbReference type="InterPro" id="IPR003715">
    <property type="entry name" value="Poly_export_N"/>
</dbReference>
<comment type="caution">
    <text evidence="4">The sequence shown here is derived from an EMBL/GenBank/DDBJ whole genome shotgun (WGS) entry which is preliminary data.</text>
</comment>
<evidence type="ECO:0000259" key="2">
    <source>
        <dbReference type="Pfam" id="PF02563"/>
    </source>
</evidence>
<keyword evidence="5" id="KW-1185">Reference proteome</keyword>
<accession>A0A023D5C9</accession>
<protein>
    <submittedName>
        <fullName evidence="4">Capsule polysaccharide export protein</fullName>
    </submittedName>
</protein>
<keyword evidence="1" id="KW-0732">Signal</keyword>
<feature type="domain" description="Polysaccharide export protein N-terminal" evidence="2">
    <location>
        <begin position="90"/>
        <end position="190"/>
    </location>
</feature>
<dbReference type="AlphaFoldDB" id="A0A023D5C9"/>
<dbReference type="Pfam" id="PF02563">
    <property type="entry name" value="Poly_export"/>
    <property type="match status" value="1"/>
</dbReference>
<organism evidence="4 5">
    <name type="scientific">Acidomonas methanolica NBRC 104435</name>
    <dbReference type="NCBI Taxonomy" id="1231351"/>
    <lineage>
        <taxon>Bacteria</taxon>
        <taxon>Pseudomonadati</taxon>
        <taxon>Pseudomonadota</taxon>
        <taxon>Alphaproteobacteria</taxon>
        <taxon>Acetobacterales</taxon>
        <taxon>Acetobacteraceae</taxon>
        <taxon>Acidomonas</taxon>
    </lineage>
</organism>
<evidence type="ECO:0000313" key="4">
    <source>
        <dbReference type="EMBL" id="GAJ29006.1"/>
    </source>
</evidence>
<proteinExistence type="predicted"/>
<feature type="domain" description="Soluble ligand binding" evidence="3">
    <location>
        <begin position="198"/>
        <end position="250"/>
    </location>
</feature>
<dbReference type="Gene3D" id="3.30.1950.10">
    <property type="entry name" value="wza like domain"/>
    <property type="match status" value="1"/>
</dbReference>
<evidence type="ECO:0000313" key="5">
    <source>
        <dbReference type="Proteomes" id="UP000019760"/>
    </source>
</evidence>
<dbReference type="Pfam" id="PF10531">
    <property type="entry name" value="SLBB"/>
    <property type="match status" value="1"/>
</dbReference>
<dbReference type="InterPro" id="IPR019554">
    <property type="entry name" value="Soluble_ligand-bd"/>
</dbReference>
<sequence length="405" mass="43021">MTFLASSGRKAATWTLLASGALPGVLSVAGCSALPDSGPSESHVLDSARKDNPLHYQIMPVTPEVIAVLSSEHPPLISSLDTAQGTGGNNDRIGAGDMLAITIFELGSGLFSASPGSLSTATGGTASAPGPSTGVTNTTLPLTAVEQDGLILIPYVGRIRAAGLTPEMLAETIRQKLKGKSQDPEVMVHIATDIGNTVIVSGEVHRPGRELLSSARERLSDLIAIAGGAIYPPEDTYVELLRGEQTGGTDLGTLQSHPAQDIRARPGDRIHVIYRPRSYTVFGASEKVQETPFKSPDLTLAEAVARAGGPADSRADPNAVFLFRFEDIPAARKMGITTPAIGDWVPVLYKLDMMNPNSYFLAQKLPMKNKDLIYIANAKTNRFYKFTQLISSFSGYAYSAAWIAR</sequence>
<dbReference type="OrthoDB" id="7198507at2"/>
<dbReference type="RefSeq" id="WP_042058280.1">
    <property type="nucleotide sequence ID" value="NZ_BAND01000041.1"/>
</dbReference>
<dbReference type="EMBL" id="BAND01000041">
    <property type="protein sequence ID" value="GAJ29006.1"/>
    <property type="molecule type" value="Genomic_DNA"/>
</dbReference>
<dbReference type="PANTHER" id="PTHR33619">
    <property type="entry name" value="POLYSACCHARIDE EXPORT PROTEIN GFCE-RELATED"/>
    <property type="match status" value="1"/>
</dbReference>
<dbReference type="PANTHER" id="PTHR33619:SF3">
    <property type="entry name" value="POLYSACCHARIDE EXPORT PROTEIN GFCE-RELATED"/>
    <property type="match status" value="1"/>
</dbReference>
<name>A0A023D5C9_ACIMT</name>
<dbReference type="Gene3D" id="3.10.560.10">
    <property type="entry name" value="Outer membrane lipoprotein wza domain like"/>
    <property type="match status" value="2"/>
</dbReference>
<reference evidence="4 5" key="2">
    <citation type="journal article" date="2014" name="FEMS Microbiol. Lett.">
        <title>Draft genomic DNA sequence of the facultatively methylotrophic bacterium Acidomonas methanolica type strain MB58.</title>
        <authorList>
            <person name="Higashiura N."/>
            <person name="Hadano H."/>
            <person name="Hirakawa H."/>
            <person name="Matsutani M."/>
            <person name="Takabe S."/>
            <person name="Matsushita K."/>
            <person name="Azuma Y."/>
        </authorList>
    </citation>
    <scope>NUCLEOTIDE SEQUENCE [LARGE SCALE GENOMIC DNA]</scope>
    <source>
        <strain evidence="4 5">MB58</strain>
    </source>
</reference>
<gene>
    <name evidence="4" type="ORF">Amme_041_040</name>
</gene>